<dbReference type="CDD" id="cd06453">
    <property type="entry name" value="SufS_like"/>
    <property type="match status" value="1"/>
</dbReference>
<name>A0A1J5HQN0_9BACT</name>
<evidence type="ECO:0000259" key="9">
    <source>
        <dbReference type="Pfam" id="PF00266"/>
    </source>
</evidence>
<dbReference type="InterPro" id="IPR015421">
    <property type="entry name" value="PyrdxlP-dep_Trfase_major"/>
</dbReference>
<evidence type="ECO:0000256" key="5">
    <source>
        <dbReference type="ARBA" id="ARBA00022898"/>
    </source>
</evidence>
<comment type="similarity">
    <text evidence="2 8">Belongs to the class-V pyridoxal-phosphate-dependent aminotransferase family. Csd subfamily.</text>
</comment>
<evidence type="ECO:0000313" key="10">
    <source>
        <dbReference type="EMBL" id="OIP87068.1"/>
    </source>
</evidence>
<dbReference type="PROSITE" id="PS00595">
    <property type="entry name" value="AA_TRANSFER_CLASS_5"/>
    <property type="match status" value="1"/>
</dbReference>
<dbReference type="Pfam" id="PF00266">
    <property type="entry name" value="Aminotran_5"/>
    <property type="match status" value="1"/>
</dbReference>
<feature type="domain" description="Aminotransferase class V" evidence="9">
    <location>
        <begin position="18"/>
        <end position="390"/>
    </location>
</feature>
<comment type="catalytic activity">
    <reaction evidence="6 8">
        <text>(sulfur carrier)-H + L-cysteine = (sulfur carrier)-SH + L-alanine</text>
        <dbReference type="Rhea" id="RHEA:43892"/>
        <dbReference type="Rhea" id="RHEA-COMP:14737"/>
        <dbReference type="Rhea" id="RHEA-COMP:14739"/>
        <dbReference type="ChEBI" id="CHEBI:29917"/>
        <dbReference type="ChEBI" id="CHEBI:35235"/>
        <dbReference type="ChEBI" id="CHEBI:57972"/>
        <dbReference type="ChEBI" id="CHEBI:64428"/>
        <dbReference type="EC" id="2.8.1.7"/>
    </reaction>
</comment>
<dbReference type="Gene3D" id="3.90.1150.10">
    <property type="entry name" value="Aspartate Aminotransferase, domain 1"/>
    <property type="match status" value="1"/>
</dbReference>
<dbReference type="PANTHER" id="PTHR43586">
    <property type="entry name" value="CYSTEINE DESULFURASE"/>
    <property type="match status" value="1"/>
</dbReference>
<dbReference type="InterPro" id="IPR015422">
    <property type="entry name" value="PyrdxlP-dep_Trfase_small"/>
</dbReference>
<dbReference type="InterPro" id="IPR000192">
    <property type="entry name" value="Aminotrans_V_dom"/>
</dbReference>
<dbReference type="InterPro" id="IPR015424">
    <property type="entry name" value="PyrdxlP-dep_Trfase"/>
</dbReference>
<dbReference type="GO" id="GO:0031071">
    <property type="term" value="F:cysteine desulfurase activity"/>
    <property type="evidence" value="ECO:0007669"/>
    <property type="project" value="UniProtKB-UniRule"/>
</dbReference>
<dbReference type="NCBIfam" id="TIGR01979">
    <property type="entry name" value="sufS"/>
    <property type="match status" value="1"/>
</dbReference>
<dbReference type="InterPro" id="IPR010970">
    <property type="entry name" value="Cys_dSase_SufS"/>
</dbReference>
<dbReference type="EC" id="2.8.1.7" evidence="3 8"/>
<protein>
    <recommendedName>
        <fullName evidence="3 8">Cysteine desulfurase</fullName>
        <ecNumber evidence="3 8">2.8.1.7</ecNumber>
    </recommendedName>
</protein>
<dbReference type="STRING" id="1805376.AUK05_02170"/>
<comment type="caution">
    <text evidence="10">The sequence shown here is derived from an EMBL/GenBank/DDBJ whole genome shotgun (WGS) entry which is preliminary data.</text>
</comment>
<evidence type="ECO:0000256" key="4">
    <source>
        <dbReference type="ARBA" id="ARBA00022679"/>
    </source>
</evidence>
<dbReference type="AlphaFoldDB" id="A0A1J5HQN0"/>
<dbReference type="SUPFAM" id="SSF53383">
    <property type="entry name" value="PLP-dependent transferases"/>
    <property type="match status" value="1"/>
</dbReference>
<sequence length="403" mass="45010">MKNYKNLFPIFKNNPDLHYLDSTATSLKPQVVLDKMMDYYINYSANIHRGLYPISERATEEYEKVREKTAKFIGAKKSGEIIFTSGATDSINLVANGWGENNLKEGDEIVVSIAEHHSNFVPWQELAKKRKLVFQISDLSFSEKITKNTKLLAINHVSNVLGTINDIKSIIKKARTINPDICVVVDGAQAVAHISVNVTDLDCDFYCFSGHKMYGPTGVGVLYGKVDRLVQMNPVRFGGGMIKTVDLHNSTWADTPEKFEAGTPPIGEVIGLGVAIDFINEIGMENIMVHEKELIEYLFGKLKGIKWINILGLQNLVKLSERIGVVSMYSNDKRVGTSHDMADILGRKFNVAVRAGHHCAMPLHTKFGIKTGTVRASLGIYNDKNDIDELIKGLKHFYKIFNS</sequence>
<dbReference type="InterPro" id="IPR020578">
    <property type="entry name" value="Aminotrans_V_PyrdxlP_BS"/>
</dbReference>
<evidence type="ECO:0000256" key="8">
    <source>
        <dbReference type="RuleBase" id="RU004506"/>
    </source>
</evidence>
<comment type="function">
    <text evidence="8">Catalyzes the removal of elemental sulfur and selenium atoms from L-cysteine, L-cystine, L-selenocysteine, and L-selenocystine to produce L-alanine.</text>
</comment>
<keyword evidence="5 8" id="KW-0663">Pyridoxal phosphate</keyword>
<gene>
    <name evidence="10" type="ORF">AUK05_02170</name>
</gene>
<dbReference type="Gene3D" id="3.40.640.10">
    <property type="entry name" value="Type I PLP-dependent aspartate aminotransferase-like (Major domain)"/>
    <property type="match status" value="1"/>
</dbReference>
<dbReference type="Proteomes" id="UP000182344">
    <property type="component" value="Unassembled WGS sequence"/>
</dbReference>
<evidence type="ECO:0000256" key="3">
    <source>
        <dbReference type="ARBA" id="ARBA00012239"/>
    </source>
</evidence>
<evidence type="ECO:0000313" key="11">
    <source>
        <dbReference type="Proteomes" id="UP000182344"/>
    </source>
</evidence>
<accession>A0A1J5HQN0</accession>
<evidence type="ECO:0000256" key="2">
    <source>
        <dbReference type="ARBA" id="ARBA00010447"/>
    </source>
</evidence>
<organism evidence="10 11">
    <name type="scientific">Candidatus Shapirobacteria bacterium CG2_30_35_20</name>
    <dbReference type="NCBI Taxonomy" id="1805376"/>
    <lineage>
        <taxon>Bacteria</taxon>
        <taxon>Candidatus Shapironibacteriota</taxon>
    </lineage>
</organism>
<evidence type="ECO:0000256" key="6">
    <source>
        <dbReference type="ARBA" id="ARBA00050776"/>
    </source>
</evidence>
<dbReference type="GO" id="GO:0030170">
    <property type="term" value="F:pyridoxal phosphate binding"/>
    <property type="evidence" value="ECO:0007669"/>
    <property type="project" value="UniProtKB-UniRule"/>
</dbReference>
<keyword evidence="4 8" id="KW-0808">Transferase</keyword>
<dbReference type="PANTHER" id="PTHR43586:SF8">
    <property type="entry name" value="CYSTEINE DESULFURASE 1, CHLOROPLASTIC"/>
    <property type="match status" value="1"/>
</dbReference>
<comment type="cofactor">
    <cofactor evidence="1 7">
        <name>pyridoxal 5'-phosphate</name>
        <dbReference type="ChEBI" id="CHEBI:597326"/>
    </cofactor>
</comment>
<reference evidence="10 11" key="1">
    <citation type="journal article" date="2016" name="Environ. Microbiol.">
        <title>Genomic resolution of a cold subsurface aquifer community provides metabolic insights for novel microbes adapted to high CO concentrations.</title>
        <authorList>
            <person name="Probst A.J."/>
            <person name="Castelle C.J."/>
            <person name="Singh A."/>
            <person name="Brown C.T."/>
            <person name="Anantharaman K."/>
            <person name="Sharon I."/>
            <person name="Hug L.A."/>
            <person name="Burstein D."/>
            <person name="Emerson J.B."/>
            <person name="Thomas B.C."/>
            <person name="Banfield J.F."/>
        </authorList>
    </citation>
    <scope>NUCLEOTIDE SEQUENCE [LARGE SCALE GENOMIC DNA]</scope>
    <source>
        <strain evidence="10">CG2_30_35_20</strain>
    </source>
</reference>
<dbReference type="GO" id="GO:0006534">
    <property type="term" value="P:cysteine metabolic process"/>
    <property type="evidence" value="ECO:0007669"/>
    <property type="project" value="UniProtKB-UniRule"/>
</dbReference>
<dbReference type="EMBL" id="MNZO01000031">
    <property type="protein sequence ID" value="OIP87068.1"/>
    <property type="molecule type" value="Genomic_DNA"/>
</dbReference>
<evidence type="ECO:0000256" key="1">
    <source>
        <dbReference type="ARBA" id="ARBA00001933"/>
    </source>
</evidence>
<evidence type="ECO:0000256" key="7">
    <source>
        <dbReference type="RuleBase" id="RU004504"/>
    </source>
</evidence>
<proteinExistence type="inferred from homology"/>